<accession>A0AAV4NJ74</accession>
<feature type="region of interest" description="Disordered" evidence="1">
    <location>
        <begin position="1"/>
        <end position="46"/>
    </location>
</feature>
<name>A0AAV4NJ74_CAEEX</name>
<evidence type="ECO:0000313" key="3">
    <source>
        <dbReference type="Proteomes" id="UP001054945"/>
    </source>
</evidence>
<keyword evidence="3" id="KW-1185">Reference proteome</keyword>
<protein>
    <submittedName>
        <fullName evidence="2">Uncharacterized protein</fullName>
    </submittedName>
</protein>
<reference evidence="2 3" key="1">
    <citation type="submission" date="2021-06" db="EMBL/GenBank/DDBJ databases">
        <title>Caerostris extrusa draft genome.</title>
        <authorList>
            <person name="Kono N."/>
            <person name="Arakawa K."/>
        </authorList>
    </citation>
    <scope>NUCLEOTIDE SEQUENCE [LARGE SCALE GENOMIC DNA]</scope>
</reference>
<organism evidence="2 3">
    <name type="scientific">Caerostris extrusa</name>
    <name type="common">Bark spider</name>
    <name type="synonym">Caerostris bankana</name>
    <dbReference type="NCBI Taxonomy" id="172846"/>
    <lineage>
        <taxon>Eukaryota</taxon>
        <taxon>Metazoa</taxon>
        <taxon>Ecdysozoa</taxon>
        <taxon>Arthropoda</taxon>
        <taxon>Chelicerata</taxon>
        <taxon>Arachnida</taxon>
        <taxon>Araneae</taxon>
        <taxon>Araneomorphae</taxon>
        <taxon>Entelegynae</taxon>
        <taxon>Araneoidea</taxon>
        <taxon>Araneidae</taxon>
        <taxon>Caerostris</taxon>
    </lineage>
</organism>
<evidence type="ECO:0000256" key="1">
    <source>
        <dbReference type="SAM" id="MobiDB-lite"/>
    </source>
</evidence>
<proteinExistence type="predicted"/>
<evidence type="ECO:0000313" key="2">
    <source>
        <dbReference type="EMBL" id="GIX83898.1"/>
    </source>
</evidence>
<feature type="compositionally biased region" description="Low complexity" evidence="1">
    <location>
        <begin position="30"/>
        <end position="42"/>
    </location>
</feature>
<dbReference type="EMBL" id="BPLR01003381">
    <property type="protein sequence ID" value="GIX83898.1"/>
    <property type="molecule type" value="Genomic_DNA"/>
</dbReference>
<gene>
    <name evidence="2" type="ORF">CEXT_268631</name>
</gene>
<dbReference type="Proteomes" id="UP001054945">
    <property type="component" value="Unassembled WGS sequence"/>
</dbReference>
<dbReference type="AlphaFoldDB" id="A0AAV4NJ74"/>
<comment type="caution">
    <text evidence="2">The sequence shown here is derived from an EMBL/GenBank/DDBJ whole genome shotgun (WGS) entry which is preliminary data.</text>
</comment>
<sequence>MRFGLHFRQPPKTIQESSSSDSDYTDSSDSESSLSSSLTSSESETETSKEFIQKACSKMVTIGSPLLLLHLARVLSQVGAQGKYDYLFSHKI</sequence>